<evidence type="ECO:0000256" key="2">
    <source>
        <dbReference type="ARBA" id="ARBA00022491"/>
    </source>
</evidence>
<protein>
    <submittedName>
        <fullName evidence="7">Fur family transcriptional regulator</fullName>
    </submittedName>
</protein>
<dbReference type="SUPFAM" id="SSF46785">
    <property type="entry name" value="Winged helix' DNA-binding domain"/>
    <property type="match status" value="1"/>
</dbReference>
<dbReference type="RefSeq" id="WP_377043876.1">
    <property type="nucleotide sequence ID" value="NZ_JBHLUN010000005.1"/>
</dbReference>
<gene>
    <name evidence="7" type="ORF">ACFFGY_07715</name>
</gene>
<keyword evidence="8" id="KW-1185">Reference proteome</keyword>
<dbReference type="Gene3D" id="1.10.10.10">
    <property type="entry name" value="Winged helix-like DNA-binding domain superfamily/Winged helix DNA-binding domain"/>
    <property type="match status" value="1"/>
</dbReference>
<proteinExistence type="inferred from homology"/>
<evidence type="ECO:0000256" key="4">
    <source>
        <dbReference type="ARBA" id="ARBA00023015"/>
    </source>
</evidence>
<comment type="similarity">
    <text evidence="1">Belongs to the Fur family.</text>
</comment>
<evidence type="ECO:0000256" key="1">
    <source>
        <dbReference type="ARBA" id="ARBA00007957"/>
    </source>
</evidence>
<evidence type="ECO:0000256" key="3">
    <source>
        <dbReference type="ARBA" id="ARBA00022833"/>
    </source>
</evidence>
<accession>A0ABV6JU68</accession>
<evidence type="ECO:0000313" key="7">
    <source>
        <dbReference type="EMBL" id="MFC0408133.1"/>
    </source>
</evidence>
<dbReference type="Pfam" id="PF01475">
    <property type="entry name" value="FUR"/>
    <property type="match status" value="1"/>
</dbReference>
<dbReference type="Proteomes" id="UP001589865">
    <property type="component" value="Unassembled WGS sequence"/>
</dbReference>
<keyword evidence="4" id="KW-0805">Transcription regulation</keyword>
<dbReference type="InterPro" id="IPR043135">
    <property type="entry name" value="Fur_C"/>
</dbReference>
<dbReference type="InterPro" id="IPR036388">
    <property type="entry name" value="WH-like_DNA-bd_sf"/>
</dbReference>
<dbReference type="InterPro" id="IPR002481">
    <property type="entry name" value="FUR"/>
</dbReference>
<sequence length="164" mass="17295">MAEASEAVLERAEATCAARGAQLTPLRRQVLSLVLEADQPVGAYALLDRLKAERPGAAPPTVYRALDFLLEHGLIHKVERLNAFVGCAGAPHGHAHSHAHQHAHGAAHDHPHQFLICGRCGATQEVTDEAVTRAIAAAAAAVGFRPQRATVEVEGTCARCLLAA</sequence>
<dbReference type="PANTHER" id="PTHR33202">
    <property type="entry name" value="ZINC UPTAKE REGULATION PROTEIN"/>
    <property type="match status" value="1"/>
</dbReference>
<organism evidence="7 8">
    <name type="scientific">Roseomonas elaeocarpi</name>
    <dbReference type="NCBI Taxonomy" id="907779"/>
    <lineage>
        <taxon>Bacteria</taxon>
        <taxon>Pseudomonadati</taxon>
        <taxon>Pseudomonadota</taxon>
        <taxon>Alphaproteobacteria</taxon>
        <taxon>Acetobacterales</taxon>
        <taxon>Roseomonadaceae</taxon>
        <taxon>Roseomonas</taxon>
    </lineage>
</organism>
<keyword evidence="5" id="KW-0238">DNA-binding</keyword>
<comment type="caution">
    <text evidence="7">The sequence shown here is derived from an EMBL/GenBank/DDBJ whole genome shotgun (WGS) entry which is preliminary data.</text>
</comment>
<dbReference type="PANTHER" id="PTHR33202:SF6">
    <property type="entry name" value="ZINC UPTAKE REGULATION PROTEIN"/>
    <property type="match status" value="1"/>
</dbReference>
<keyword evidence="2" id="KW-0678">Repressor</keyword>
<evidence type="ECO:0000256" key="6">
    <source>
        <dbReference type="ARBA" id="ARBA00023163"/>
    </source>
</evidence>
<evidence type="ECO:0000313" key="8">
    <source>
        <dbReference type="Proteomes" id="UP001589865"/>
    </source>
</evidence>
<dbReference type="Gene3D" id="3.30.1490.190">
    <property type="match status" value="1"/>
</dbReference>
<reference evidence="7 8" key="1">
    <citation type="submission" date="2024-09" db="EMBL/GenBank/DDBJ databases">
        <authorList>
            <person name="Sun Q."/>
            <person name="Mori K."/>
        </authorList>
    </citation>
    <scope>NUCLEOTIDE SEQUENCE [LARGE SCALE GENOMIC DNA]</scope>
    <source>
        <strain evidence="7 8">TBRC 5777</strain>
    </source>
</reference>
<keyword evidence="6" id="KW-0804">Transcription</keyword>
<dbReference type="EMBL" id="JBHLUN010000005">
    <property type="protein sequence ID" value="MFC0408133.1"/>
    <property type="molecule type" value="Genomic_DNA"/>
</dbReference>
<evidence type="ECO:0000256" key="5">
    <source>
        <dbReference type="ARBA" id="ARBA00023125"/>
    </source>
</evidence>
<dbReference type="InterPro" id="IPR036390">
    <property type="entry name" value="WH_DNA-bd_sf"/>
</dbReference>
<name>A0ABV6JU68_9PROT</name>
<keyword evidence="3" id="KW-0862">Zinc</keyword>